<evidence type="ECO:0000313" key="3">
    <source>
        <dbReference type="EMBL" id="ROQ18605.1"/>
    </source>
</evidence>
<keyword evidence="2" id="KW-0732">Signal</keyword>
<dbReference type="InterPro" id="IPR010905">
    <property type="entry name" value="Glyco_hydro_88"/>
</dbReference>
<dbReference type="Gene3D" id="1.50.10.10">
    <property type="match status" value="1"/>
</dbReference>
<feature type="signal peptide" evidence="2">
    <location>
        <begin position="1"/>
        <end position="22"/>
    </location>
</feature>
<reference evidence="3 4" key="1">
    <citation type="submission" date="2018-11" db="EMBL/GenBank/DDBJ databases">
        <title>Genomic Encyclopedia of Type Strains, Phase IV (KMG-IV): sequencing the most valuable type-strain genomes for metagenomic binning, comparative biology and taxonomic classification.</title>
        <authorList>
            <person name="Goeker M."/>
        </authorList>
    </citation>
    <scope>NUCLEOTIDE SEQUENCE [LARGE SCALE GENOMIC DNA]</scope>
    <source>
        <strain evidence="3 4">DSM 16974</strain>
    </source>
</reference>
<keyword evidence="1 3" id="KW-0378">Hydrolase</keyword>
<dbReference type="Pfam" id="PF07470">
    <property type="entry name" value="Glyco_hydro_88"/>
    <property type="match status" value="1"/>
</dbReference>
<organism evidence="3 4">
    <name type="scientific">Marinimicrobium koreense</name>
    <dbReference type="NCBI Taxonomy" id="306545"/>
    <lineage>
        <taxon>Bacteria</taxon>
        <taxon>Pseudomonadati</taxon>
        <taxon>Pseudomonadota</taxon>
        <taxon>Gammaproteobacteria</taxon>
        <taxon>Cellvibrionales</taxon>
        <taxon>Cellvibrionaceae</taxon>
        <taxon>Marinimicrobium</taxon>
    </lineage>
</organism>
<dbReference type="RefSeq" id="WP_123639202.1">
    <property type="nucleotide sequence ID" value="NZ_RJUK01000002.1"/>
</dbReference>
<dbReference type="InterPro" id="IPR052043">
    <property type="entry name" value="PolySaccharide_Degr_Enz"/>
</dbReference>
<gene>
    <name evidence="3" type="ORF">EDC38_2833</name>
</gene>
<dbReference type="GO" id="GO:0005975">
    <property type="term" value="P:carbohydrate metabolic process"/>
    <property type="evidence" value="ECO:0007669"/>
    <property type="project" value="InterPro"/>
</dbReference>
<dbReference type="Proteomes" id="UP000273643">
    <property type="component" value="Unassembled WGS sequence"/>
</dbReference>
<proteinExistence type="predicted"/>
<keyword evidence="4" id="KW-1185">Reference proteome</keyword>
<dbReference type="PANTHER" id="PTHR33886:SF8">
    <property type="entry name" value="UNSATURATED RHAMNOGALACTURONAN HYDROLASE (EUROFUNG)"/>
    <property type="match status" value="1"/>
</dbReference>
<dbReference type="PANTHER" id="PTHR33886">
    <property type="entry name" value="UNSATURATED RHAMNOGALACTURONAN HYDROLASE (EUROFUNG)"/>
    <property type="match status" value="1"/>
</dbReference>
<dbReference type="InterPro" id="IPR008928">
    <property type="entry name" value="6-hairpin_glycosidase_sf"/>
</dbReference>
<name>A0A3N1NQW6_9GAMM</name>
<dbReference type="EMBL" id="RJUK01000002">
    <property type="protein sequence ID" value="ROQ18605.1"/>
    <property type="molecule type" value="Genomic_DNA"/>
</dbReference>
<accession>A0A3N1NQW6</accession>
<dbReference type="InterPro" id="IPR012341">
    <property type="entry name" value="6hp_glycosidase-like_sf"/>
</dbReference>
<evidence type="ECO:0000256" key="2">
    <source>
        <dbReference type="SAM" id="SignalP"/>
    </source>
</evidence>
<feature type="chain" id="PRO_5018268240" evidence="2">
    <location>
        <begin position="23"/>
        <end position="408"/>
    </location>
</feature>
<evidence type="ECO:0000313" key="4">
    <source>
        <dbReference type="Proteomes" id="UP000273643"/>
    </source>
</evidence>
<dbReference type="AlphaFoldDB" id="A0A3N1NQW6"/>
<dbReference type="GO" id="GO:0016787">
    <property type="term" value="F:hydrolase activity"/>
    <property type="evidence" value="ECO:0007669"/>
    <property type="project" value="UniProtKB-KW"/>
</dbReference>
<dbReference type="SUPFAM" id="SSF48208">
    <property type="entry name" value="Six-hairpin glycosidases"/>
    <property type="match status" value="1"/>
</dbReference>
<evidence type="ECO:0000256" key="1">
    <source>
        <dbReference type="ARBA" id="ARBA00022801"/>
    </source>
</evidence>
<sequence length="408" mass="47244">MNYQPFWRLASIVLLSVAALYACTINTNTNPSVSTTNRPLSVWMADSDIERNPEGWMVDFRETPKWEYTHGLMMTAHERVWRATGEERFFDYLEDFADFMISDDGDIRTYDQSLYNIDRVNPGKFLIGLHQETGEDKYWLAIEQLRGQMRDHPRTSEGGFWHKKVYPHQMWLDGLYMGTPFLSRYAATYGEPELYDDIINQFRLVAKHHWNAEGQFFYHGWDESREQRWADSETGLSELPWGRAMGWLAMAIVDVLDDLPEQHPDRDVMLDIADKMARAIETHRDPESGVWWQVVNMGGRDGNYLESSASTMFTYFLLKGSEQGYIDERYRALGLSAYQRVVDEFIRHNDDGTISITNVCAVAGLGGDPYREGTYDYYISEPRRADDPKAVGPFVMASLLYEDMTGAY</sequence>
<dbReference type="OrthoDB" id="6381507at2"/>
<protein>
    <submittedName>
        <fullName evidence="3">Unsaturated rhamnogalacturonyl hydrolase</fullName>
    </submittedName>
</protein>
<comment type="caution">
    <text evidence="3">The sequence shown here is derived from an EMBL/GenBank/DDBJ whole genome shotgun (WGS) entry which is preliminary data.</text>
</comment>